<sequence length="288" mass="32390">MRVVLRIFMVIMICSISVYAFNYNSNWVNKDPNTKSIKSIFINKNGLIQVVGSSCSSKNCNWGSANYTTLPNGLIASWKYRKVGHKVVAISSINANEIKVVTKYLYSSSKNDLTLVDYFVGSSTTISARATLPKAPQATMKPKEPTQQVTKVEASQSVAVAPLAPASQTAVNSSHSKYFIGRWREDDPYARGLTRLEVYPSHGTLFVHVWGRGRCYPKECNWGRHRLVQSDDSYTTRWMQGDIDKTLRLSPLAKSSDGSFQMLRAKITNYLETVQGPKIRNSYLRRVK</sequence>
<dbReference type="AlphaFoldDB" id="A0A1W1BQC7"/>
<proteinExistence type="predicted"/>
<dbReference type="EMBL" id="FPHC01000038">
    <property type="protein sequence ID" value="SFV55675.1"/>
    <property type="molecule type" value="Genomic_DNA"/>
</dbReference>
<organism evidence="1">
    <name type="scientific">hydrothermal vent metagenome</name>
    <dbReference type="NCBI Taxonomy" id="652676"/>
    <lineage>
        <taxon>unclassified sequences</taxon>
        <taxon>metagenomes</taxon>
        <taxon>ecological metagenomes</taxon>
    </lineage>
</organism>
<protein>
    <submittedName>
        <fullName evidence="1">Uncharacterized protein</fullName>
    </submittedName>
</protein>
<evidence type="ECO:0000313" key="1">
    <source>
        <dbReference type="EMBL" id="SFV55675.1"/>
    </source>
</evidence>
<reference evidence="1" key="1">
    <citation type="submission" date="2016-10" db="EMBL/GenBank/DDBJ databases">
        <authorList>
            <person name="de Groot N.N."/>
        </authorList>
    </citation>
    <scope>NUCLEOTIDE SEQUENCE</scope>
</reference>
<accession>A0A1W1BQC7</accession>
<gene>
    <name evidence="1" type="ORF">MNB_SV-6-647</name>
</gene>
<name>A0A1W1BQC7_9ZZZZ</name>